<keyword evidence="11" id="KW-0675">Receptor</keyword>
<feature type="compositionally biased region" description="Acidic residues" evidence="12">
    <location>
        <begin position="312"/>
        <end position="333"/>
    </location>
</feature>
<feature type="domain" description="NADP-dependent oxidoreductase" evidence="14">
    <location>
        <begin position="359"/>
        <end position="554"/>
    </location>
</feature>
<comment type="caution">
    <text evidence="15">The sequence shown here is derived from an EMBL/GenBank/DDBJ whole genome shotgun (WGS) entry which is preliminary data.</text>
</comment>
<feature type="region of interest" description="Disordered" evidence="12">
    <location>
        <begin position="292"/>
        <end position="333"/>
    </location>
</feature>
<dbReference type="GO" id="GO:0005789">
    <property type="term" value="C:endoplasmic reticulum membrane"/>
    <property type="evidence" value="ECO:0007669"/>
    <property type="project" value="UniProtKB-SubCell"/>
</dbReference>
<feature type="transmembrane region" description="Helical" evidence="13">
    <location>
        <begin position="162"/>
        <end position="180"/>
    </location>
</feature>
<evidence type="ECO:0000256" key="8">
    <source>
        <dbReference type="ARBA" id="ARBA00022989"/>
    </source>
</evidence>
<evidence type="ECO:0000259" key="14">
    <source>
        <dbReference type="Pfam" id="PF00248"/>
    </source>
</evidence>
<dbReference type="STRING" id="331657.A0A4V5NI93"/>
<dbReference type="Gene3D" id="3.20.20.100">
    <property type="entry name" value="NADP-dependent oxidoreductase domain"/>
    <property type="match status" value="1"/>
</dbReference>
<keyword evidence="9" id="KW-0560">Oxidoreductase</keyword>
<comment type="similarity">
    <text evidence="2">Belongs to the ERD2 family.</text>
</comment>
<dbReference type="AlphaFoldDB" id="A0A4V5NI93"/>
<comment type="subcellular location">
    <subcellularLocation>
        <location evidence="1">Endoplasmic reticulum membrane</location>
        <topology evidence="1">Multi-pass membrane protein</topology>
    </subcellularLocation>
</comment>
<feature type="transmembrane region" description="Helical" evidence="13">
    <location>
        <begin position="38"/>
        <end position="58"/>
    </location>
</feature>
<keyword evidence="5" id="KW-0256">Endoplasmic reticulum</keyword>
<dbReference type="GO" id="GO:0006621">
    <property type="term" value="P:protein retention in ER lumen"/>
    <property type="evidence" value="ECO:0007669"/>
    <property type="project" value="InterPro"/>
</dbReference>
<evidence type="ECO:0000256" key="12">
    <source>
        <dbReference type="SAM" id="MobiDB-lite"/>
    </source>
</evidence>
<evidence type="ECO:0000256" key="7">
    <source>
        <dbReference type="ARBA" id="ARBA00022927"/>
    </source>
</evidence>
<keyword evidence="6" id="KW-0931">ER-Golgi transport</keyword>
<evidence type="ECO:0000256" key="6">
    <source>
        <dbReference type="ARBA" id="ARBA00022892"/>
    </source>
</evidence>
<keyword evidence="16" id="KW-1185">Reference proteome</keyword>
<keyword evidence="8 13" id="KW-1133">Transmembrane helix</keyword>
<keyword evidence="10 13" id="KW-0472">Membrane</keyword>
<dbReference type="OrthoDB" id="7694678at2759"/>
<dbReference type="PRINTS" id="PR00660">
    <property type="entry name" value="ERLUMENR"/>
</dbReference>
<dbReference type="GO" id="GO:0046923">
    <property type="term" value="F:ER retention sequence binding"/>
    <property type="evidence" value="ECO:0007669"/>
    <property type="project" value="InterPro"/>
</dbReference>
<dbReference type="GO" id="GO:0015031">
    <property type="term" value="P:protein transport"/>
    <property type="evidence" value="ECO:0007669"/>
    <property type="project" value="UniProtKB-KW"/>
</dbReference>
<dbReference type="GO" id="GO:0016192">
    <property type="term" value="P:vesicle-mediated transport"/>
    <property type="evidence" value="ECO:0007669"/>
    <property type="project" value="UniProtKB-KW"/>
</dbReference>
<feature type="region of interest" description="Disordered" evidence="12">
    <location>
        <begin position="251"/>
        <end position="279"/>
    </location>
</feature>
<gene>
    <name evidence="15" type="ORF">B0A49_00414</name>
</gene>
<keyword evidence="4 13" id="KW-0812">Transmembrane</keyword>
<dbReference type="PROSITE" id="PS00062">
    <property type="entry name" value="ALDOKETO_REDUCTASE_2"/>
    <property type="match status" value="1"/>
</dbReference>
<dbReference type="GO" id="GO:0016491">
    <property type="term" value="F:oxidoreductase activity"/>
    <property type="evidence" value="ECO:0007669"/>
    <property type="project" value="UniProtKB-KW"/>
</dbReference>
<evidence type="ECO:0000313" key="16">
    <source>
        <dbReference type="Proteomes" id="UP000308768"/>
    </source>
</evidence>
<evidence type="ECO:0000256" key="11">
    <source>
        <dbReference type="ARBA" id="ARBA00023170"/>
    </source>
</evidence>
<evidence type="ECO:0000256" key="9">
    <source>
        <dbReference type="ARBA" id="ARBA00023002"/>
    </source>
</evidence>
<feature type="transmembrane region" description="Helical" evidence="13">
    <location>
        <begin position="64"/>
        <end position="88"/>
    </location>
</feature>
<dbReference type="EMBL" id="NAJN01000004">
    <property type="protein sequence ID" value="TKA82229.1"/>
    <property type="molecule type" value="Genomic_DNA"/>
</dbReference>
<protein>
    <recommendedName>
        <fullName evidence="14">NADP-dependent oxidoreductase domain-containing protein</fullName>
    </recommendedName>
</protein>
<dbReference type="SUPFAM" id="SSF51430">
    <property type="entry name" value="NAD(P)-linked oxidoreductase"/>
    <property type="match status" value="1"/>
</dbReference>
<keyword evidence="7" id="KW-0653">Protein transport</keyword>
<name>A0A4V5NI93_9PEZI</name>
<evidence type="ECO:0000256" key="10">
    <source>
        <dbReference type="ARBA" id="ARBA00023136"/>
    </source>
</evidence>
<accession>A0A4V5NI93</accession>
<feature type="transmembrane region" description="Helical" evidence="13">
    <location>
        <begin position="131"/>
        <end position="150"/>
    </location>
</feature>
<evidence type="ECO:0000256" key="3">
    <source>
        <dbReference type="ARBA" id="ARBA00022448"/>
    </source>
</evidence>
<dbReference type="Pfam" id="PF00810">
    <property type="entry name" value="ER_lumen_recept"/>
    <property type="match status" value="1"/>
</dbReference>
<dbReference type="InterPro" id="IPR000133">
    <property type="entry name" value="ER_ret_rcpt"/>
</dbReference>
<evidence type="ECO:0000256" key="4">
    <source>
        <dbReference type="ARBA" id="ARBA00022692"/>
    </source>
</evidence>
<evidence type="ECO:0000256" key="2">
    <source>
        <dbReference type="ARBA" id="ARBA00010120"/>
    </source>
</evidence>
<keyword evidence="3" id="KW-0813">Transport</keyword>
<proteinExistence type="inferred from homology"/>
<feature type="transmembrane region" description="Helical" evidence="13">
    <location>
        <begin position="192"/>
        <end position="212"/>
    </location>
</feature>
<evidence type="ECO:0000256" key="5">
    <source>
        <dbReference type="ARBA" id="ARBA00022824"/>
    </source>
</evidence>
<reference evidence="15 16" key="1">
    <citation type="submission" date="2017-03" db="EMBL/GenBank/DDBJ databases">
        <title>Genomes of endolithic fungi from Antarctica.</title>
        <authorList>
            <person name="Coleine C."/>
            <person name="Masonjones S."/>
            <person name="Stajich J.E."/>
        </authorList>
    </citation>
    <scope>NUCLEOTIDE SEQUENCE [LARGE SCALE GENOMIC DNA]</scope>
    <source>
        <strain evidence="15 16">CCFEE 5187</strain>
    </source>
</reference>
<evidence type="ECO:0000256" key="1">
    <source>
        <dbReference type="ARBA" id="ARBA00004477"/>
    </source>
</evidence>
<organism evidence="15 16">
    <name type="scientific">Cryomyces minteri</name>
    <dbReference type="NCBI Taxonomy" id="331657"/>
    <lineage>
        <taxon>Eukaryota</taxon>
        <taxon>Fungi</taxon>
        <taxon>Dikarya</taxon>
        <taxon>Ascomycota</taxon>
        <taxon>Pezizomycotina</taxon>
        <taxon>Dothideomycetes</taxon>
        <taxon>Dothideomycetes incertae sedis</taxon>
        <taxon>Cryomyces</taxon>
    </lineage>
</organism>
<dbReference type="Proteomes" id="UP000308768">
    <property type="component" value="Unassembled WGS sequence"/>
</dbReference>
<dbReference type="InterPro" id="IPR023210">
    <property type="entry name" value="NADP_OxRdtase_dom"/>
</dbReference>
<dbReference type="PANTHER" id="PTHR10585">
    <property type="entry name" value="ER LUMEN PROTEIN RETAINING RECEPTOR"/>
    <property type="match status" value="1"/>
</dbReference>
<dbReference type="InterPro" id="IPR018170">
    <property type="entry name" value="Aldo/ket_reductase_CS"/>
</dbReference>
<dbReference type="Pfam" id="PF00248">
    <property type="entry name" value="Aldo_ket_red"/>
    <property type="match status" value="1"/>
</dbReference>
<evidence type="ECO:0000313" key="15">
    <source>
        <dbReference type="EMBL" id="TKA82229.1"/>
    </source>
</evidence>
<sequence length="587" mass="65767">MPFNMNIFRILGDVSHTLSKTILIWAIHSNKSAEGVSLITQVLYIGVFCTRYLDLFWVSPARSIWNFVLKNFYIFSSAYIVFLMMRVYARTREREKAWRLGAYCLAGSLASAPFVALILQGWTRFTFVEVLWTFSIILESVCVLPQLLLLRQTTVPTVLDSFYLLTLGSYRFFYLLNWMVRLISSEHHFDPISIIFGTVQTALYVDFAWVYWTRQRVKLRGGGVVDSEDLGRGWLTRRLVGRKSLDLEGGEEERGVLADAEGAEEGEAPRPKHAHSWGARGISVSADEGVLESGTKMNGGHERVGKPQSTGLEEEDEEEMADPSAFEDDDEEDVQYENRPAHEGLDGGVVAVSGGISNATAYRNEESSTLGMKASGLPRSSLFFTSKVPPRSVNYRGAKSCVDATLAATGLDYVDLYLLHAPYGGREARLGAWTALTEAVTAGKVRSIGVSNYGVHHLDELETHIREEEEKRGKGKGGVLSVNQVELHPWLARPDIVEWCEKRGVVLEVRLPTLAYSPLVRGTKMDDPLLAPLARKYNKTPAQVLLRWGLQKENANLYDFELSAEDMQSLRTNKYKPCTWDPTTSKD</sequence>
<evidence type="ECO:0000256" key="13">
    <source>
        <dbReference type="SAM" id="Phobius"/>
    </source>
</evidence>
<feature type="transmembrane region" description="Helical" evidence="13">
    <location>
        <begin position="100"/>
        <end position="119"/>
    </location>
</feature>
<dbReference type="CDD" id="cd19071">
    <property type="entry name" value="AKR_AKR1-5-like"/>
    <property type="match status" value="1"/>
</dbReference>
<dbReference type="InterPro" id="IPR036812">
    <property type="entry name" value="NAD(P)_OxRdtase_dom_sf"/>
</dbReference>